<feature type="transmembrane region" description="Helical" evidence="6">
    <location>
        <begin position="139"/>
        <end position="166"/>
    </location>
</feature>
<evidence type="ECO:0000256" key="5">
    <source>
        <dbReference type="ARBA" id="ARBA00023136"/>
    </source>
</evidence>
<evidence type="ECO:0000256" key="2">
    <source>
        <dbReference type="ARBA" id="ARBA00022475"/>
    </source>
</evidence>
<comment type="subcellular location">
    <subcellularLocation>
        <location evidence="1">Cell membrane</location>
        <topology evidence="1">Multi-pass membrane protein</topology>
    </subcellularLocation>
</comment>
<evidence type="ECO:0000313" key="8">
    <source>
        <dbReference type="Proteomes" id="UP000277864"/>
    </source>
</evidence>
<gene>
    <name evidence="7" type="ORF">C7P63_01720</name>
</gene>
<organism evidence="7 8">
    <name type="scientific">Vagococcus humatus</name>
    <dbReference type="NCBI Taxonomy" id="1889241"/>
    <lineage>
        <taxon>Bacteria</taxon>
        <taxon>Bacillati</taxon>
        <taxon>Bacillota</taxon>
        <taxon>Bacilli</taxon>
        <taxon>Lactobacillales</taxon>
        <taxon>Enterococcaceae</taxon>
        <taxon>Vagococcus</taxon>
    </lineage>
</organism>
<keyword evidence="8" id="KW-1185">Reference proteome</keyword>
<protein>
    <submittedName>
        <fullName evidence="7">YihY/virulence factor BrkB family protein</fullName>
    </submittedName>
</protein>
<dbReference type="Pfam" id="PF03631">
    <property type="entry name" value="Virul_fac_BrkB"/>
    <property type="match status" value="1"/>
</dbReference>
<evidence type="ECO:0000256" key="3">
    <source>
        <dbReference type="ARBA" id="ARBA00022692"/>
    </source>
</evidence>
<evidence type="ECO:0000313" key="7">
    <source>
        <dbReference type="EMBL" id="RST90441.1"/>
    </source>
</evidence>
<name>A0A429Z9R9_9ENTE</name>
<dbReference type="InterPro" id="IPR017039">
    <property type="entry name" value="Virul_fac_BrkB"/>
</dbReference>
<feature type="transmembrane region" description="Helical" evidence="6">
    <location>
        <begin position="213"/>
        <end position="234"/>
    </location>
</feature>
<feature type="transmembrane region" description="Helical" evidence="6">
    <location>
        <begin position="99"/>
        <end position="118"/>
    </location>
</feature>
<keyword evidence="3 6" id="KW-0812">Transmembrane</keyword>
<dbReference type="PANTHER" id="PTHR30213:SF0">
    <property type="entry name" value="UPF0761 MEMBRANE PROTEIN YIHY"/>
    <property type="match status" value="1"/>
</dbReference>
<dbReference type="NCBIfam" id="TIGR00765">
    <property type="entry name" value="yihY_not_rbn"/>
    <property type="match status" value="1"/>
</dbReference>
<feature type="transmembrane region" description="Helical" evidence="6">
    <location>
        <begin position="39"/>
        <end position="61"/>
    </location>
</feature>
<comment type="caution">
    <text evidence="7">The sequence shown here is derived from an EMBL/GenBank/DDBJ whole genome shotgun (WGS) entry which is preliminary data.</text>
</comment>
<keyword evidence="2" id="KW-1003">Cell membrane</keyword>
<dbReference type="AlphaFoldDB" id="A0A429Z9R9"/>
<dbReference type="GO" id="GO:0005886">
    <property type="term" value="C:plasma membrane"/>
    <property type="evidence" value="ECO:0007669"/>
    <property type="project" value="UniProtKB-SubCell"/>
</dbReference>
<sequence length="308" mass="34596">MKQADNQEDLSQKKKWQVVFHAAQIRMTGAEVTTSSAAIAYYLLLSLFPLVIAVGNILPFLDIDPELVLPYIAAMVPRNVYELLESTIRSLLQNTSGSLLSISALATLWAASRSINALQNSLNKVFGVKKRRNMVITRLFSFVAVFFFLMAVVFVAMFFMIGQYLIEYLTPIFNIPESIQGMFGTLRWPVTTITLFVTLFIIYSALPNAKVRLCSILPGTIFATAGWMILTQLFGLYTRFFSKNITSYGLIGSFIVFMLWLNFAATVIILGGIINAVCEMTISGKIEPRHPSIESMTKRVFGKFRKKF</sequence>
<accession>A0A429Z9R9</accession>
<feature type="transmembrane region" description="Helical" evidence="6">
    <location>
        <begin position="186"/>
        <end position="206"/>
    </location>
</feature>
<dbReference type="PANTHER" id="PTHR30213">
    <property type="entry name" value="INNER MEMBRANE PROTEIN YHJD"/>
    <property type="match status" value="1"/>
</dbReference>
<dbReference type="RefSeq" id="WP_125942434.1">
    <property type="nucleotide sequence ID" value="NZ_PXZH01000001.1"/>
</dbReference>
<proteinExistence type="predicted"/>
<dbReference type="Proteomes" id="UP000277864">
    <property type="component" value="Unassembled WGS sequence"/>
</dbReference>
<evidence type="ECO:0000256" key="4">
    <source>
        <dbReference type="ARBA" id="ARBA00022989"/>
    </source>
</evidence>
<dbReference type="PIRSF" id="PIRSF035875">
    <property type="entry name" value="RNase_BN"/>
    <property type="match status" value="1"/>
</dbReference>
<keyword evidence="5 6" id="KW-0472">Membrane</keyword>
<feature type="transmembrane region" description="Helical" evidence="6">
    <location>
        <begin position="254"/>
        <end position="278"/>
    </location>
</feature>
<dbReference type="OrthoDB" id="9775903at2"/>
<evidence type="ECO:0000256" key="1">
    <source>
        <dbReference type="ARBA" id="ARBA00004651"/>
    </source>
</evidence>
<evidence type="ECO:0000256" key="6">
    <source>
        <dbReference type="SAM" id="Phobius"/>
    </source>
</evidence>
<keyword evidence="4 6" id="KW-1133">Transmembrane helix</keyword>
<dbReference type="EMBL" id="PXZH01000001">
    <property type="protein sequence ID" value="RST90441.1"/>
    <property type="molecule type" value="Genomic_DNA"/>
</dbReference>
<reference evidence="7 8" key="1">
    <citation type="submission" date="2018-03" db="EMBL/GenBank/DDBJ databases">
        <authorList>
            <person name="Gulvik C.A."/>
        </authorList>
    </citation>
    <scope>NUCLEOTIDE SEQUENCE [LARGE SCALE GENOMIC DNA]</scope>
    <source>
        <strain evidence="7 8">JCM 31581</strain>
    </source>
</reference>